<reference evidence="1" key="1">
    <citation type="journal article" date="2015" name="Genome Biol. Evol.">
        <title>Organellar Genomes of White Spruce (Picea glauca): Assembly and Annotation.</title>
        <authorList>
            <person name="Jackman S.D."/>
            <person name="Warren R.L."/>
            <person name="Gibb E.A."/>
            <person name="Vandervalk B.P."/>
            <person name="Mohamadi H."/>
            <person name="Chu J."/>
            <person name="Raymond A."/>
            <person name="Pleasance S."/>
            <person name="Coope R."/>
            <person name="Wildung M.R."/>
            <person name="Ritland C.E."/>
            <person name="Bousquet J."/>
            <person name="Jones S.J."/>
            <person name="Bohlmann J."/>
            <person name="Birol I."/>
        </authorList>
    </citation>
    <scope>NUCLEOTIDE SEQUENCE [LARGE SCALE GENOMIC DNA]</scope>
    <source>
        <tissue evidence="1">Flushing bud</tissue>
    </source>
</reference>
<keyword evidence="1" id="KW-0496">Mitochondrion</keyword>
<name>A0A101M2S4_PICGL</name>
<dbReference type="AlphaFoldDB" id="A0A101M2S4"/>
<evidence type="ECO:0000313" key="1">
    <source>
        <dbReference type="EMBL" id="KUM49800.1"/>
    </source>
</evidence>
<comment type="caution">
    <text evidence="1">The sequence shown here is derived from an EMBL/GenBank/DDBJ whole genome shotgun (WGS) entry which is preliminary data.</text>
</comment>
<proteinExistence type="predicted"/>
<gene>
    <name evidence="1" type="ORF">ABT39_MTgene3027</name>
</gene>
<dbReference type="EMBL" id="LKAM01000002">
    <property type="protein sequence ID" value="KUM49800.1"/>
    <property type="molecule type" value="Genomic_DNA"/>
</dbReference>
<sequence>MSQLNNRIDPNLNPLYLHEEPRLIKRKNASRSGAANRQRYLLFKSTRSSKVESVLHIRIYIYIYNDS</sequence>
<protein>
    <submittedName>
        <fullName evidence="1">Uncharacterized protein</fullName>
    </submittedName>
</protein>
<accession>A0A101M2S4</accession>
<geneLocation type="mitochondrion" evidence="1"/>
<organism evidence="1">
    <name type="scientific">Picea glauca</name>
    <name type="common">White spruce</name>
    <name type="synonym">Pinus glauca</name>
    <dbReference type="NCBI Taxonomy" id="3330"/>
    <lineage>
        <taxon>Eukaryota</taxon>
        <taxon>Viridiplantae</taxon>
        <taxon>Streptophyta</taxon>
        <taxon>Embryophyta</taxon>
        <taxon>Tracheophyta</taxon>
        <taxon>Spermatophyta</taxon>
        <taxon>Pinopsida</taxon>
        <taxon>Pinidae</taxon>
        <taxon>Conifers I</taxon>
        <taxon>Pinales</taxon>
        <taxon>Pinaceae</taxon>
        <taxon>Picea</taxon>
    </lineage>
</organism>